<comment type="subunit">
    <text evidence="13">F-type ATPases have 2 components, F(1) - the catalytic core - and F(0) - the membrane proton channel. F(1) has five subunits: alpha(3), beta(3), gamma(1), delta(1), epsilon(1). F(0) has four main subunits: a(1), b(2) and c(10-14). The alpha and beta chains form an alternating ring which encloses part of the gamma chain. F(1) is attached to F(0) by a central stalk formed by the gamma and epsilon chains, while a peripheral stalk is formed by the delta and b chains.</text>
</comment>
<dbReference type="Proteomes" id="UP000714420">
    <property type="component" value="Unassembled WGS sequence"/>
</dbReference>
<evidence type="ECO:0000256" key="4">
    <source>
        <dbReference type="ARBA" id="ARBA00022547"/>
    </source>
</evidence>
<evidence type="ECO:0000256" key="1">
    <source>
        <dbReference type="ARBA" id="ARBA00005513"/>
    </source>
</evidence>
<dbReference type="InterPro" id="IPR005864">
    <property type="entry name" value="ATP_synth_F0_bsu_bac"/>
</dbReference>
<evidence type="ECO:0000256" key="14">
    <source>
        <dbReference type="ARBA" id="ARBA00037847"/>
    </source>
</evidence>
<dbReference type="RefSeq" id="WP_172273851.1">
    <property type="nucleotide sequence ID" value="NZ_CASGMU010000002.1"/>
</dbReference>
<keyword evidence="8 15" id="KW-0406">Ion transport</keyword>
<keyword evidence="17" id="KW-0175">Coiled coil</keyword>
<dbReference type="CDD" id="cd06503">
    <property type="entry name" value="ATP-synt_Fo_b"/>
    <property type="match status" value="1"/>
</dbReference>
<reference evidence="18 19" key="1">
    <citation type="submission" date="2020-05" db="EMBL/GenBank/DDBJ databases">
        <title>Distinct polysaccharide utilization as determinants for interspecies competition between intestinal Prevotella spp.</title>
        <authorList>
            <person name="Galvez E.J.C."/>
            <person name="Iljazovic A."/>
            <person name="Strowig T."/>
        </authorList>
    </citation>
    <scope>NUCLEOTIDE SEQUENCE [LARGE SCALE GENOMIC DNA]</scope>
    <source>
        <strain evidence="18 19">PMUR</strain>
    </source>
</reference>
<evidence type="ECO:0000256" key="9">
    <source>
        <dbReference type="ARBA" id="ARBA00023136"/>
    </source>
</evidence>
<keyword evidence="2 15" id="KW-0813">Transport</keyword>
<keyword evidence="7 15" id="KW-1133">Transmembrane helix</keyword>
<evidence type="ECO:0000256" key="16">
    <source>
        <dbReference type="RuleBase" id="RU003848"/>
    </source>
</evidence>
<dbReference type="InterPro" id="IPR028987">
    <property type="entry name" value="ATP_synth_B-like_membr_sf"/>
</dbReference>
<keyword evidence="4 15" id="KW-0138">CF(0)</keyword>
<dbReference type="EMBL" id="JABKKF010000002">
    <property type="protein sequence ID" value="NPD91410.1"/>
    <property type="molecule type" value="Genomic_DNA"/>
</dbReference>
<comment type="function">
    <text evidence="12">Component of the F(0) channel, it forms part of the peripheral stalk, linking F(1) to F(0). The b'-subunit is a diverged and duplicated form of b found in plants and photosynthetic bacteria.</text>
</comment>
<dbReference type="InterPro" id="IPR002146">
    <property type="entry name" value="ATP_synth_b/b'su_bac/chlpt"/>
</dbReference>
<evidence type="ECO:0000256" key="15">
    <source>
        <dbReference type="HAMAP-Rule" id="MF_01398"/>
    </source>
</evidence>
<dbReference type="NCBIfam" id="TIGR01144">
    <property type="entry name" value="ATP_synt_b"/>
    <property type="match status" value="1"/>
</dbReference>
<dbReference type="Pfam" id="PF00430">
    <property type="entry name" value="ATP-synt_B"/>
    <property type="match status" value="1"/>
</dbReference>
<evidence type="ECO:0000256" key="2">
    <source>
        <dbReference type="ARBA" id="ARBA00022448"/>
    </source>
</evidence>
<dbReference type="SUPFAM" id="SSF81573">
    <property type="entry name" value="F1F0 ATP synthase subunit B, membrane domain"/>
    <property type="match status" value="1"/>
</dbReference>
<dbReference type="Gene3D" id="1.20.5.620">
    <property type="entry name" value="F1F0 ATP synthase subunit B, membrane domain"/>
    <property type="match status" value="1"/>
</dbReference>
<evidence type="ECO:0000256" key="10">
    <source>
        <dbReference type="ARBA" id="ARBA00023310"/>
    </source>
</evidence>
<keyword evidence="19" id="KW-1185">Reference proteome</keyword>
<gene>
    <name evidence="15 18" type="primary">atpF</name>
    <name evidence="18" type="ORF">HPS56_03425</name>
</gene>
<comment type="subcellular location">
    <subcellularLocation>
        <location evidence="15">Cell membrane</location>
        <topology evidence="15">Single-pass membrane protein</topology>
    </subcellularLocation>
    <subcellularLocation>
        <location evidence="14">Endomembrane system</location>
        <topology evidence="14">Single-pass membrane protein</topology>
    </subcellularLocation>
</comment>
<keyword evidence="6 15" id="KW-0375">Hydrogen ion transport</keyword>
<keyword evidence="10 15" id="KW-0066">ATP synthesis</keyword>
<name>A0ABX2AKW0_9BACT</name>
<comment type="similarity">
    <text evidence="1 15 16">Belongs to the ATPase B chain family.</text>
</comment>
<evidence type="ECO:0000256" key="12">
    <source>
        <dbReference type="ARBA" id="ARBA00025614"/>
    </source>
</evidence>
<evidence type="ECO:0000256" key="8">
    <source>
        <dbReference type="ARBA" id="ARBA00023065"/>
    </source>
</evidence>
<evidence type="ECO:0000256" key="6">
    <source>
        <dbReference type="ARBA" id="ARBA00022781"/>
    </source>
</evidence>
<evidence type="ECO:0000256" key="11">
    <source>
        <dbReference type="ARBA" id="ARBA00025198"/>
    </source>
</evidence>
<evidence type="ECO:0000256" key="13">
    <source>
        <dbReference type="ARBA" id="ARBA00026054"/>
    </source>
</evidence>
<keyword evidence="9 15" id="KW-0472">Membrane</keyword>
<evidence type="ECO:0000313" key="19">
    <source>
        <dbReference type="Proteomes" id="UP000714420"/>
    </source>
</evidence>
<comment type="caution">
    <text evidence="18">The sequence shown here is derived from an EMBL/GenBank/DDBJ whole genome shotgun (WGS) entry which is preliminary data.</text>
</comment>
<proteinExistence type="inferred from homology"/>
<feature type="transmembrane region" description="Helical" evidence="15">
    <location>
        <begin position="15"/>
        <end position="39"/>
    </location>
</feature>
<dbReference type="PANTHER" id="PTHR33445:SF1">
    <property type="entry name" value="ATP SYNTHASE SUBUNIT B"/>
    <property type="match status" value="1"/>
</dbReference>
<keyword evidence="5 15" id="KW-0812">Transmembrane</keyword>
<evidence type="ECO:0000256" key="3">
    <source>
        <dbReference type="ARBA" id="ARBA00022475"/>
    </source>
</evidence>
<dbReference type="PANTHER" id="PTHR33445">
    <property type="entry name" value="ATP SYNTHASE SUBUNIT B', CHLOROPLASTIC"/>
    <property type="match status" value="1"/>
</dbReference>
<evidence type="ECO:0000256" key="5">
    <source>
        <dbReference type="ARBA" id="ARBA00022692"/>
    </source>
</evidence>
<comment type="subunit">
    <text evidence="15">F-type ATPases have 2 components, F(1) - the catalytic core - and F(0) - the membrane proton channel. F(1) has five subunits: alpha(3), beta(3), gamma(1), delta(1), epsilon(1). F(0) has three main subunits: a(1), b(2) and c(10-14). The alpha and beta chains form an alternating ring which encloses part of the gamma chain. F(1) is attached to F(0) by a central stalk formed by the gamma and epsilon chains, while a peripheral stalk is formed by the delta and b chains.</text>
</comment>
<keyword evidence="3 15" id="KW-1003">Cell membrane</keyword>
<feature type="coiled-coil region" evidence="17">
    <location>
        <begin position="49"/>
        <end position="76"/>
    </location>
</feature>
<evidence type="ECO:0000313" key="18">
    <source>
        <dbReference type="EMBL" id="NPD91410.1"/>
    </source>
</evidence>
<organism evidence="18 19">
    <name type="scientific">Xylanibacter muris</name>
    <dbReference type="NCBI Taxonomy" id="2736290"/>
    <lineage>
        <taxon>Bacteria</taxon>
        <taxon>Pseudomonadati</taxon>
        <taxon>Bacteroidota</taxon>
        <taxon>Bacteroidia</taxon>
        <taxon>Bacteroidales</taxon>
        <taxon>Prevotellaceae</taxon>
        <taxon>Xylanibacter</taxon>
    </lineage>
</organism>
<protein>
    <recommendedName>
        <fullName evidence="15">ATP synthase subunit b</fullName>
    </recommendedName>
    <alternativeName>
        <fullName evidence="15">ATP synthase F(0) sector subunit b</fullName>
    </alternativeName>
    <alternativeName>
        <fullName evidence="15">ATPase subunit I</fullName>
    </alternativeName>
    <alternativeName>
        <fullName evidence="15">F-type ATPase subunit b</fullName>
        <shortName evidence="15">F-ATPase subunit b</shortName>
    </alternativeName>
</protein>
<accession>A0ABX2AKW0</accession>
<dbReference type="HAMAP" id="MF_01398">
    <property type="entry name" value="ATP_synth_b_bprime"/>
    <property type="match status" value="1"/>
</dbReference>
<evidence type="ECO:0000256" key="7">
    <source>
        <dbReference type="ARBA" id="ARBA00022989"/>
    </source>
</evidence>
<evidence type="ECO:0000256" key="17">
    <source>
        <dbReference type="SAM" id="Coils"/>
    </source>
</evidence>
<dbReference type="InterPro" id="IPR050059">
    <property type="entry name" value="ATP_synthase_B_chain"/>
</dbReference>
<comment type="function">
    <text evidence="11 15">F(1)F(0) ATP synthase produces ATP from ADP in the presence of a proton or sodium gradient. F-type ATPases consist of two structural domains, F(1) containing the extramembraneous catalytic core and F(0) containing the membrane proton channel, linked together by a central stalk and a peripheral stalk. During catalysis, ATP synthesis in the catalytic domain of F(1) is coupled via a rotary mechanism of the central stalk subunits to proton translocation.</text>
</comment>
<sequence length="173" mass="19600">MELNLPSILTPDLGLLFWMLLAFLVVFFVLAKFGFPAIIGMVENRKKYIDESLRKAHEASQRLENIQKEGETILQEARQKQMLLLKEAADTRDAIIAKAQDKAREEGIRMIAEAKAEIENEKKAAISDIRAQVAELSVRVAEKILRKELSSDYGQMDTINRLLDEVAGDDKKN</sequence>